<gene>
    <name evidence="1" type="ORF">SCALOS_LOCUS4782</name>
</gene>
<feature type="non-terminal residue" evidence="1">
    <location>
        <position position="1"/>
    </location>
</feature>
<comment type="caution">
    <text evidence="1">The sequence shown here is derived from an EMBL/GenBank/DDBJ whole genome shotgun (WGS) entry which is preliminary data.</text>
</comment>
<evidence type="ECO:0000313" key="2">
    <source>
        <dbReference type="Proteomes" id="UP000789860"/>
    </source>
</evidence>
<proteinExistence type="predicted"/>
<keyword evidence="2" id="KW-1185">Reference proteome</keyword>
<protein>
    <submittedName>
        <fullName evidence="1">7387_t:CDS:1</fullName>
    </submittedName>
</protein>
<evidence type="ECO:0000313" key="1">
    <source>
        <dbReference type="EMBL" id="CAG8539433.1"/>
    </source>
</evidence>
<dbReference type="Proteomes" id="UP000789860">
    <property type="component" value="Unassembled WGS sequence"/>
</dbReference>
<name>A0ACA9LNL8_9GLOM</name>
<dbReference type="EMBL" id="CAJVPM010006862">
    <property type="protein sequence ID" value="CAG8539433.1"/>
    <property type="molecule type" value="Genomic_DNA"/>
</dbReference>
<sequence length="48" mass="5556">SNTASSHNVIYQEYIDTLLRKLGSLSTSVNEFIQEFYGNLYEKLEKLV</sequence>
<organism evidence="1 2">
    <name type="scientific">Scutellospora calospora</name>
    <dbReference type="NCBI Taxonomy" id="85575"/>
    <lineage>
        <taxon>Eukaryota</taxon>
        <taxon>Fungi</taxon>
        <taxon>Fungi incertae sedis</taxon>
        <taxon>Mucoromycota</taxon>
        <taxon>Glomeromycotina</taxon>
        <taxon>Glomeromycetes</taxon>
        <taxon>Diversisporales</taxon>
        <taxon>Gigasporaceae</taxon>
        <taxon>Scutellospora</taxon>
    </lineage>
</organism>
<accession>A0ACA9LNL8</accession>
<reference evidence="1" key="1">
    <citation type="submission" date="2021-06" db="EMBL/GenBank/DDBJ databases">
        <authorList>
            <person name="Kallberg Y."/>
            <person name="Tangrot J."/>
            <person name="Rosling A."/>
        </authorList>
    </citation>
    <scope>NUCLEOTIDE SEQUENCE</scope>
    <source>
        <strain evidence="1">AU212A</strain>
    </source>
</reference>